<comment type="caution">
    <text evidence="1">The sequence shown here is derived from an EMBL/GenBank/DDBJ whole genome shotgun (WGS) entry which is preliminary data.</text>
</comment>
<gene>
    <name evidence="1" type="ORF">FWILDA_LOCUS15332</name>
</gene>
<organism evidence="1 2">
    <name type="scientific">Funneliformis geosporum</name>
    <dbReference type="NCBI Taxonomy" id="1117311"/>
    <lineage>
        <taxon>Eukaryota</taxon>
        <taxon>Fungi</taxon>
        <taxon>Fungi incertae sedis</taxon>
        <taxon>Mucoromycota</taxon>
        <taxon>Glomeromycotina</taxon>
        <taxon>Glomeromycetes</taxon>
        <taxon>Glomerales</taxon>
        <taxon>Glomeraceae</taxon>
        <taxon>Funneliformis</taxon>
    </lineage>
</organism>
<keyword evidence="2" id="KW-1185">Reference proteome</keyword>
<sequence>MENLLTSLDTFLDNTSITSLDDDDSFVQLYKSVTLQSIDIVYTSFYNNALRFSDVTIVMDTEEAILLLGELFANSLRKTANFTFAMVKWYDYYKSNWKYNEASEIYRCLRLSMLEDYNVIQLDSIA</sequence>
<accession>A0A9W4T4Y0</accession>
<reference evidence="1" key="1">
    <citation type="submission" date="2022-08" db="EMBL/GenBank/DDBJ databases">
        <authorList>
            <person name="Kallberg Y."/>
            <person name="Tangrot J."/>
            <person name="Rosling A."/>
        </authorList>
    </citation>
    <scope>NUCLEOTIDE SEQUENCE</scope>
    <source>
        <strain evidence="1">Wild A</strain>
    </source>
</reference>
<protein>
    <submittedName>
        <fullName evidence="1">14343_t:CDS:1</fullName>
    </submittedName>
</protein>
<dbReference type="OrthoDB" id="2393681at2759"/>
<dbReference type="Proteomes" id="UP001153678">
    <property type="component" value="Unassembled WGS sequence"/>
</dbReference>
<evidence type="ECO:0000313" key="1">
    <source>
        <dbReference type="EMBL" id="CAI2191954.1"/>
    </source>
</evidence>
<name>A0A9W4T4Y0_9GLOM</name>
<dbReference type="AlphaFoldDB" id="A0A9W4T4Y0"/>
<proteinExistence type="predicted"/>
<evidence type="ECO:0000313" key="2">
    <source>
        <dbReference type="Proteomes" id="UP001153678"/>
    </source>
</evidence>
<dbReference type="EMBL" id="CAMKVN010007871">
    <property type="protein sequence ID" value="CAI2191954.1"/>
    <property type="molecule type" value="Genomic_DNA"/>
</dbReference>